<dbReference type="Proteomes" id="UP001652660">
    <property type="component" value="Chromosome 2e"/>
</dbReference>
<proteinExistence type="predicted"/>
<evidence type="ECO:0000313" key="2">
    <source>
        <dbReference type="Proteomes" id="UP001652660"/>
    </source>
</evidence>
<organism evidence="2 3">
    <name type="scientific">Coffea arabica</name>
    <name type="common">Arabian coffee</name>
    <dbReference type="NCBI Taxonomy" id="13443"/>
    <lineage>
        <taxon>Eukaryota</taxon>
        <taxon>Viridiplantae</taxon>
        <taxon>Streptophyta</taxon>
        <taxon>Embryophyta</taxon>
        <taxon>Tracheophyta</taxon>
        <taxon>Spermatophyta</taxon>
        <taxon>Magnoliopsida</taxon>
        <taxon>eudicotyledons</taxon>
        <taxon>Gunneridae</taxon>
        <taxon>Pentapetalae</taxon>
        <taxon>asterids</taxon>
        <taxon>lamiids</taxon>
        <taxon>Gentianales</taxon>
        <taxon>Rubiaceae</taxon>
        <taxon>Ixoroideae</taxon>
        <taxon>Gardenieae complex</taxon>
        <taxon>Bertiereae - Coffeeae clade</taxon>
        <taxon>Coffeeae</taxon>
        <taxon>Coffea</taxon>
    </lineage>
</organism>
<dbReference type="PANTHER" id="PTHR43345:SF2">
    <property type="entry name" value="3-ISOPROPYLMALATE DEHYDRATASE SMALL SUBUNIT 1"/>
    <property type="match status" value="1"/>
</dbReference>
<gene>
    <name evidence="3" type="primary">LOC140036128</name>
</gene>
<protein>
    <submittedName>
        <fullName evidence="3">3-isopropylmalate dehydratase small subunit 1-like</fullName>
    </submittedName>
</protein>
<dbReference type="InterPro" id="IPR050075">
    <property type="entry name" value="LeuD"/>
</dbReference>
<dbReference type="Gene3D" id="3.20.19.10">
    <property type="entry name" value="Aconitase, domain 4"/>
    <property type="match status" value="1"/>
</dbReference>
<dbReference type="PANTHER" id="PTHR43345">
    <property type="entry name" value="3-ISOPROPYLMALATE DEHYDRATASE SMALL SUBUNIT 2-RELATED-RELATED"/>
    <property type="match status" value="1"/>
</dbReference>
<dbReference type="SUPFAM" id="SSF52016">
    <property type="entry name" value="LeuD/IlvD-like"/>
    <property type="match status" value="1"/>
</dbReference>
<dbReference type="InterPro" id="IPR015928">
    <property type="entry name" value="Aconitase/3IPM_dehydase_swvl"/>
</dbReference>
<sequence>MNKGLNLCGVLCSTRFIEPGQFKSNYSIVIGGDNFGYGSSREQCPGGADRRSSGGGRILCEDFFQEICGEWRNLSIGDFLQEFCEECRTGDVVTIELADNNLINHYTGRENKLKPIRDAGRVIEAGGIFAYARKTGMIPVWKI</sequence>
<reference evidence="3" key="1">
    <citation type="submission" date="2025-08" db="UniProtKB">
        <authorList>
            <consortium name="RefSeq"/>
        </authorList>
    </citation>
    <scope>IDENTIFICATION</scope>
    <source>
        <tissue evidence="3">Leaves</tissue>
    </source>
</reference>
<evidence type="ECO:0000313" key="3">
    <source>
        <dbReference type="RefSeq" id="XP_071933516.1"/>
    </source>
</evidence>
<keyword evidence="1" id="KW-0456">Lyase</keyword>
<name>A0ABM4WP12_COFAR</name>
<dbReference type="RefSeq" id="XP_071933516.1">
    <property type="nucleotide sequence ID" value="XM_072077415.1"/>
</dbReference>
<keyword evidence="2" id="KW-1185">Reference proteome</keyword>
<evidence type="ECO:0000256" key="1">
    <source>
        <dbReference type="ARBA" id="ARBA00023239"/>
    </source>
</evidence>
<dbReference type="GeneID" id="140036128"/>
<accession>A0ABM4WP12</accession>